<proteinExistence type="predicted"/>
<accession>D1PI44</accession>
<feature type="domain" description="Anti-sigma factor RsgI-like middle" evidence="2">
    <location>
        <begin position="36"/>
        <end position="160"/>
    </location>
</feature>
<dbReference type="HOGENOM" id="CLU_071535_0_0_9"/>
<dbReference type="InterPro" id="IPR055431">
    <property type="entry name" value="RsgI_M"/>
</dbReference>
<sequence length="223" mass="23751">RQRHSPARPVGLALATAACAAVVVLGGRWLYFTPTAHISIDINPSLELGVNRFDRVISVQGWNDDGTALAETVEVTNLSYTDAVETILATDTIETLLGQDAVVEIGVIGDDDTHCERLLAGVQACTDGQQNAHCYRAGTEEVEQAHDCGLSYGKYRAYQELAALDPSVTPEAVQGMTMREIRDRIAALSGDGTTQSTAETPASCENPAPQQGNGHHGGSHHEE</sequence>
<evidence type="ECO:0000259" key="2">
    <source>
        <dbReference type="Pfam" id="PF23750"/>
    </source>
</evidence>
<keyword evidence="4" id="KW-1185">Reference proteome</keyword>
<protein>
    <recommendedName>
        <fullName evidence="2">Anti-sigma factor RsgI-like middle domain-containing protein</fullName>
    </recommendedName>
</protein>
<name>D1PI44_9FIRM</name>
<feature type="compositionally biased region" description="Polar residues" evidence="1">
    <location>
        <begin position="191"/>
        <end position="200"/>
    </location>
</feature>
<dbReference type="EMBL" id="ACBY02000001">
    <property type="protein sequence ID" value="EFB77644.1"/>
    <property type="molecule type" value="Genomic_DNA"/>
</dbReference>
<dbReference type="AlphaFoldDB" id="D1PI44"/>
<organism evidence="3 4">
    <name type="scientific">Subdoligranulum variabile DSM 15176</name>
    <dbReference type="NCBI Taxonomy" id="411471"/>
    <lineage>
        <taxon>Bacteria</taxon>
        <taxon>Bacillati</taxon>
        <taxon>Bacillota</taxon>
        <taxon>Clostridia</taxon>
        <taxon>Eubacteriales</taxon>
        <taxon>Oscillospiraceae</taxon>
        <taxon>Subdoligranulum</taxon>
    </lineage>
</organism>
<feature type="region of interest" description="Disordered" evidence="1">
    <location>
        <begin position="190"/>
        <end position="223"/>
    </location>
</feature>
<comment type="caution">
    <text evidence="3">The sequence shown here is derived from an EMBL/GenBank/DDBJ whole genome shotgun (WGS) entry which is preliminary data.</text>
</comment>
<dbReference type="RefSeq" id="WP_007045456.1">
    <property type="nucleotide sequence ID" value="NZ_GG704769.1"/>
</dbReference>
<evidence type="ECO:0000313" key="3">
    <source>
        <dbReference type="EMBL" id="EFB77644.1"/>
    </source>
</evidence>
<dbReference type="eggNOG" id="ENOG5030FS1">
    <property type="taxonomic scope" value="Bacteria"/>
</dbReference>
<evidence type="ECO:0000313" key="4">
    <source>
        <dbReference type="Proteomes" id="UP000003438"/>
    </source>
</evidence>
<dbReference type="Pfam" id="PF23750">
    <property type="entry name" value="RsgI_M"/>
    <property type="match status" value="1"/>
</dbReference>
<reference evidence="3" key="1">
    <citation type="submission" date="2009-12" db="EMBL/GenBank/DDBJ databases">
        <authorList>
            <person name="Weinstock G."/>
            <person name="Sodergren E."/>
            <person name="Clifton S."/>
            <person name="Fulton L."/>
            <person name="Fulton B."/>
            <person name="Courtney L."/>
            <person name="Fronick C."/>
            <person name="Harrison M."/>
            <person name="Strong C."/>
            <person name="Farmer C."/>
            <person name="Delahaunty K."/>
            <person name="Markovic C."/>
            <person name="Hall O."/>
            <person name="Minx P."/>
            <person name="Tomlinson C."/>
            <person name="Mitreva M."/>
            <person name="Nelson J."/>
            <person name="Hou S."/>
            <person name="Wollam A."/>
            <person name="Pepin K.H."/>
            <person name="Johnson M."/>
            <person name="Bhonagiri V."/>
            <person name="Nash W.E."/>
            <person name="Warren W."/>
            <person name="Chinwalla A."/>
            <person name="Mardis E.R."/>
            <person name="Wilson R.K."/>
        </authorList>
    </citation>
    <scope>NUCLEOTIDE SEQUENCE [LARGE SCALE GENOMIC DNA]</scope>
    <source>
        <strain evidence="3">DSM 15176</strain>
    </source>
</reference>
<gene>
    <name evidence="3" type="ORF">SUBVAR_04009</name>
</gene>
<dbReference type="STRING" id="411471.SUBVAR_04009"/>
<dbReference type="Proteomes" id="UP000003438">
    <property type="component" value="Unassembled WGS sequence"/>
</dbReference>
<feature type="non-terminal residue" evidence="3">
    <location>
        <position position="1"/>
    </location>
</feature>
<evidence type="ECO:0000256" key="1">
    <source>
        <dbReference type="SAM" id="MobiDB-lite"/>
    </source>
</evidence>